<gene>
    <name evidence="2" type="ORF">B8A44_04230</name>
</gene>
<feature type="transmembrane region" description="Helical" evidence="1">
    <location>
        <begin position="28"/>
        <end position="44"/>
    </location>
</feature>
<keyword evidence="1" id="KW-0472">Membrane</keyword>
<feature type="transmembrane region" description="Helical" evidence="1">
    <location>
        <begin position="82"/>
        <end position="102"/>
    </location>
</feature>
<dbReference type="AlphaFoldDB" id="A0A328KSQ0"/>
<feature type="transmembrane region" description="Helical" evidence="1">
    <location>
        <begin position="56"/>
        <end position="76"/>
    </location>
</feature>
<keyword evidence="1" id="KW-1133">Transmembrane helix</keyword>
<keyword evidence="1" id="KW-0812">Transmembrane</keyword>
<name>A0A328KSQ0_9LACT</name>
<proteinExistence type="predicted"/>
<evidence type="ECO:0000256" key="1">
    <source>
        <dbReference type="SAM" id="Phobius"/>
    </source>
</evidence>
<evidence type="ECO:0000313" key="2">
    <source>
        <dbReference type="EMBL" id="RAN63958.1"/>
    </source>
</evidence>
<protein>
    <submittedName>
        <fullName evidence="2">Uncharacterized protein</fullName>
    </submittedName>
</protein>
<accession>A0A328KSQ0</accession>
<sequence>MKKFLPIIGIVLYFGVVFMGFFFKLSPVLLMIILILNLIIEIFVTEQASYISKDQLVATVLCVLIILILGSIQSIAEISESSFISNMSSIEAVYLYSGLLFVGKIIHYAKQR</sequence>
<evidence type="ECO:0000313" key="3">
    <source>
        <dbReference type="Proteomes" id="UP000249099"/>
    </source>
</evidence>
<comment type="caution">
    <text evidence="2">The sequence shown here is derived from an EMBL/GenBank/DDBJ whole genome shotgun (WGS) entry which is preliminary data.</text>
</comment>
<organism evidence="2 3">
    <name type="scientific">Dolosigranulum pigrum</name>
    <dbReference type="NCBI Taxonomy" id="29394"/>
    <lineage>
        <taxon>Bacteria</taxon>
        <taxon>Bacillati</taxon>
        <taxon>Bacillota</taxon>
        <taxon>Bacilli</taxon>
        <taxon>Lactobacillales</taxon>
        <taxon>Carnobacteriaceae</taxon>
        <taxon>Dolosigranulum</taxon>
    </lineage>
</organism>
<dbReference type="Proteomes" id="UP000249099">
    <property type="component" value="Unassembled WGS sequence"/>
</dbReference>
<feature type="transmembrane region" description="Helical" evidence="1">
    <location>
        <begin position="5"/>
        <end position="22"/>
    </location>
</feature>
<dbReference type="EMBL" id="NAQV01000011">
    <property type="protein sequence ID" value="RAN63958.1"/>
    <property type="molecule type" value="Genomic_DNA"/>
</dbReference>
<reference evidence="2 3" key="1">
    <citation type="submission" date="2017-03" db="EMBL/GenBank/DDBJ databases">
        <title>wgs assembly of Dolosigranulum pigrum KPL CDC strains.</title>
        <authorList>
            <person name="Brugger S.D."/>
            <person name="Pettigrew M."/>
            <person name="Kong Y."/>
            <person name="Lemon K.P."/>
        </authorList>
    </citation>
    <scope>NUCLEOTIDE SEQUENCE [LARGE SCALE GENOMIC DNA]</scope>
    <source>
        <strain evidence="2 3">KPL1931_CDC4294-98</strain>
    </source>
</reference>
<dbReference type="RefSeq" id="WP_112789023.1">
    <property type="nucleotide sequence ID" value="NZ_CP040409.1"/>
</dbReference>